<gene>
    <name evidence="1" type="ORF">INT46_009939</name>
</gene>
<keyword evidence="2" id="KW-1185">Reference proteome</keyword>
<dbReference type="AlphaFoldDB" id="A0A8H7RAA6"/>
<dbReference type="Proteomes" id="UP000650833">
    <property type="component" value="Unassembled WGS sequence"/>
</dbReference>
<proteinExistence type="predicted"/>
<sequence length="68" mass="8021">MGMLDKQLKGQHNGLIPDCNYSCLEYIVVDWFRETGKYEVYSRSKILNCDNNYLKHFACRKALPHHSK</sequence>
<evidence type="ECO:0000313" key="1">
    <source>
        <dbReference type="EMBL" id="KAG2206652.1"/>
    </source>
</evidence>
<name>A0A8H7RAA6_9FUNG</name>
<organism evidence="1 2">
    <name type="scientific">Mucor plumbeus</name>
    <dbReference type="NCBI Taxonomy" id="97098"/>
    <lineage>
        <taxon>Eukaryota</taxon>
        <taxon>Fungi</taxon>
        <taxon>Fungi incertae sedis</taxon>
        <taxon>Mucoromycota</taxon>
        <taxon>Mucoromycotina</taxon>
        <taxon>Mucoromycetes</taxon>
        <taxon>Mucorales</taxon>
        <taxon>Mucorineae</taxon>
        <taxon>Mucoraceae</taxon>
        <taxon>Mucor</taxon>
    </lineage>
</organism>
<dbReference type="EMBL" id="JAEPRC010000144">
    <property type="protein sequence ID" value="KAG2206652.1"/>
    <property type="molecule type" value="Genomic_DNA"/>
</dbReference>
<dbReference type="OrthoDB" id="2264380at2759"/>
<protein>
    <submittedName>
        <fullName evidence="1">Uncharacterized protein</fullName>
    </submittedName>
</protein>
<evidence type="ECO:0000313" key="2">
    <source>
        <dbReference type="Proteomes" id="UP000650833"/>
    </source>
</evidence>
<reference evidence="1" key="1">
    <citation type="submission" date="2020-12" db="EMBL/GenBank/DDBJ databases">
        <title>Metabolic potential, ecology and presence of endohyphal bacteria is reflected in genomic diversity of Mucoromycotina.</title>
        <authorList>
            <person name="Muszewska A."/>
            <person name="Okrasinska A."/>
            <person name="Steczkiewicz K."/>
            <person name="Drgas O."/>
            <person name="Orlowska M."/>
            <person name="Perlinska-Lenart U."/>
            <person name="Aleksandrzak-Piekarczyk T."/>
            <person name="Szatraj K."/>
            <person name="Zielenkiewicz U."/>
            <person name="Pilsyk S."/>
            <person name="Malc E."/>
            <person name="Mieczkowski P."/>
            <person name="Kruszewska J.S."/>
            <person name="Biernat P."/>
            <person name="Pawlowska J."/>
        </authorList>
    </citation>
    <scope>NUCLEOTIDE SEQUENCE</scope>
    <source>
        <strain evidence="1">CBS 226.32</strain>
    </source>
</reference>
<accession>A0A8H7RAA6</accession>
<comment type="caution">
    <text evidence="1">The sequence shown here is derived from an EMBL/GenBank/DDBJ whole genome shotgun (WGS) entry which is preliminary data.</text>
</comment>